<feature type="region of interest" description="Disordered" evidence="1">
    <location>
        <begin position="142"/>
        <end position="162"/>
    </location>
</feature>
<reference evidence="3" key="1">
    <citation type="submission" date="2017-11" db="EMBL/GenBank/DDBJ databases">
        <authorList>
            <person name="Lima N.C."/>
            <person name="Parody-Merino A.M."/>
            <person name="Battley P.F."/>
            <person name="Fidler A.E."/>
            <person name="Prosdocimi F."/>
        </authorList>
    </citation>
    <scope>NUCLEOTIDE SEQUENCE [LARGE SCALE GENOMIC DNA]</scope>
</reference>
<dbReference type="OrthoDB" id="9401255at2759"/>
<dbReference type="Proteomes" id="UP000233556">
    <property type="component" value="Unassembled WGS sequence"/>
</dbReference>
<keyword evidence="2" id="KW-0689">Ribosomal protein</keyword>
<gene>
    <name evidence="2" type="ORF">llap_14858</name>
</gene>
<evidence type="ECO:0000313" key="3">
    <source>
        <dbReference type="Proteomes" id="UP000233556"/>
    </source>
</evidence>
<proteinExistence type="predicted"/>
<protein>
    <submittedName>
        <fullName evidence="2">28s ribosomal protein mitochondrial</fullName>
    </submittedName>
</protein>
<reference evidence="3" key="2">
    <citation type="submission" date="2017-12" db="EMBL/GenBank/DDBJ databases">
        <title>Genome sequence of the Bar-tailed Godwit (Limosa lapponica baueri).</title>
        <authorList>
            <person name="Lima N.C.B."/>
            <person name="Parody-Merino A.M."/>
            <person name="Battley P.F."/>
            <person name="Fidler A.E."/>
            <person name="Prosdocimi F."/>
        </authorList>
    </citation>
    <scope>NUCLEOTIDE SEQUENCE [LARGE SCALE GENOMIC DNA]</scope>
</reference>
<keyword evidence="2" id="KW-0687">Ribonucleoprotein</keyword>
<keyword evidence="3" id="KW-1185">Reference proteome</keyword>
<dbReference type="AlphaFoldDB" id="A0A2I0TM11"/>
<organism evidence="2 3">
    <name type="scientific">Limosa lapponica baueri</name>
    <dbReference type="NCBI Taxonomy" id="1758121"/>
    <lineage>
        <taxon>Eukaryota</taxon>
        <taxon>Metazoa</taxon>
        <taxon>Chordata</taxon>
        <taxon>Craniata</taxon>
        <taxon>Vertebrata</taxon>
        <taxon>Euteleostomi</taxon>
        <taxon>Archelosauria</taxon>
        <taxon>Archosauria</taxon>
        <taxon>Dinosauria</taxon>
        <taxon>Saurischia</taxon>
        <taxon>Theropoda</taxon>
        <taxon>Coelurosauria</taxon>
        <taxon>Aves</taxon>
        <taxon>Neognathae</taxon>
        <taxon>Neoaves</taxon>
        <taxon>Charadriiformes</taxon>
        <taxon>Scolopacidae</taxon>
        <taxon>Limosa</taxon>
    </lineage>
</organism>
<sequence>MVSTRLRVKTSVSTEKVPKMSDTSTQTKLVRKETSVQTVYCNECPDPSPGEKESICKSCAQVDDRLHQVAELQETVKRLRSIRGTKMEIDKWFQNHAPVVDTRENEAPWILVTHKSRTLPQSPPSSITTKTRYEALIAVDTHEQGLQGETVPAAHSGYRKKK</sequence>
<name>A0A2I0TM11_LIMLA</name>
<evidence type="ECO:0000256" key="1">
    <source>
        <dbReference type="SAM" id="MobiDB-lite"/>
    </source>
</evidence>
<dbReference type="EMBL" id="KZ508763">
    <property type="protein sequence ID" value="PKU34838.1"/>
    <property type="molecule type" value="Genomic_DNA"/>
</dbReference>
<feature type="region of interest" description="Disordered" evidence="1">
    <location>
        <begin position="1"/>
        <end position="25"/>
    </location>
</feature>
<dbReference type="GO" id="GO:0005840">
    <property type="term" value="C:ribosome"/>
    <property type="evidence" value="ECO:0007669"/>
    <property type="project" value="UniProtKB-KW"/>
</dbReference>
<accession>A0A2I0TM11</accession>
<evidence type="ECO:0000313" key="2">
    <source>
        <dbReference type="EMBL" id="PKU34838.1"/>
    </source>
</evidence>